<dbReference type="SUPFAM" id="SSF53756">
    <property type="entry name" value="UDP-Glycosyltransferase/glycogen phosphorylase"/>
    <property type="match status" value="1"/>
</dbReference>
<keyword evidence="2" id="KW-0328">Glycosyltransferase</keyword>
<accession>A0A1N6MA42</accession>
<dbReference type="OrthoDB" id="9801609at2"/>
<sequence>MKGGYTLISFASSWGYTRGGINAFNTDFLGGIKEFYQDEVQVICVVLKATKEDISNAAKNNIRLVVAPYDIDPEDAVDIVVSKLKQLDVQLNRDRTIILGHDRITGEISILVGQKLNIRSSVIHHMSYEHYESVAENAASAEAKRRIQQHIFEQADVKFAVGPLLRDALSDLLDTDDVHMLVPGLADISPRSHIRKTFSLYVSGRLSIDTSKLKQGQLAVAAFASSVKQAMQHQFPENLTHPKLILRGVDFDPGAEDDFVQSEKSLKQFAADYAGRVININPLPYATERAVVLEELRLASAAAMPSWHEGFGLVAWEAIAAGVPVILSRNSGVYQLLKENHAEFASGFTWPVDIGGQVTAPYFSDHDLHNISKAVIEIARDTLGARKKALKLKSELAHYTWGNCAQIFFHALGWYVEGESVRQTIPDHGNRADSNRPGEGDSMGQQQRSEPNTHVGCQNVIYGDQQIITGNQEVITGGHVTIIHDNKY</sequence>
<dbReference type="EMBL" id="FSSB01000028">
    <property type="protein sequence ID" value="SIO96319.1"/>
    <property type="molecule type" value="Genomic_DNA"/>
</dbReference>
<keyword evidence="2" id="KW-0808">Transferase</keyword>
<evidence type="ECO:0000256" key="1">
    <source>
        <dbReference type="SAM" id="MobiDB-lite"/>
    </source>
</evidence>
<dbReference type="RefSeq" id="WP_074374750.1">
    <property type="nucleotide sequence ID" value="NZ_AP024907.1"/>
</dbReference>
<dbReference type="Gene3D" id="3.40.50.2000">
    <property type="entry name" value="Glycogen Phosphorylase B"/>
    <property type="match status" value="1"/>
</dbReference>
<dbReference type="Pfam" id="PF20706">
    <property type="entry name" value="GT4-conflict"/>
    <property type="match status" value="1"/>
</dbReference>
<dbReference type="EC" id="2.4.1.250" evidence="2"/>
<protein>
    <submittedName>
        <fullName evidence="2">D-inositol-3-phosphate glycosyltransferase</fullName>
        <ecNumber evidence="2">2.4.1.250</ecNumber>
    </submittedName>
</protein>
<dbReference type="Proteomes" id="UP000184774">
    <property type="component" value="Unassembled WGS sequence"/>
</dbReference>
<dbReference type="AlphaFoldDB" id="A0A1N6MA42"/>
<name>A0A1N6MA42_9VIBR</name>
<organism evidence="2 3">
    <name type="scientific">Vibrio spartinae</name>
    <dbReference type="NCBI Taxonomy" id="1918945"/>
    <lineage>
        <taxon>Bacteria</taxon>
        <taxon>Pseudomonadati</taxon>
        <taxon>Pseudomonadota</taxon>
        <taxon>Gammaproteobacteria</taxon>
        <taxon>Vibrionales</taxon>
        <taxon>Vibrionaceae</taxon>
        <taxon>Vibrio</taxon>
    </lineage>
</organism>
<feature type="compositionally biased region" description="Basic and acidic residues" evidence="1">
    <location>
        <begin position="428"/>
        <end position="439"/>
    </location>
</feature>
<proteinExistence type="predicted"/>
<reference evidence="2 3" key="1">
    <citation type="submission" date="2016-12" db="EMBL/GenBank/DDBJ databases">
        <authorList>
            <person name="Song W.-J."/>
            <person name="Kurnit D.M."/>
        </authorList>
    </citation>
    <scope>NUCLEOTIDE SEQUENCE [LARGE SCALE GENOMIC DNA]</scope>
    <source>
        <strain evidence="2 3">CECT 9026</strain>
    </source>
</reference>
<evidence type="ECO:0000313" key="2">
    <source>
        <dbReference type="EMBL" id="SIO96319.1"/>
    </source>
</evidence>
<evidence type="ECO:0000313" key="3">
    <source>
        <dbReference type="Proteomes" id="UP000184774"/>
    </source>
</evidence>
<gene>
    <name evidence="2" type="primary">mshA</name>
    <name evidence="2" type="ORF">VSP9026_04103</name>
</gene>
<feature type="region of interest" description="Disordered" evidence="1">
    <location>
        <begin position="425"/>
        <end position="453"/>
    </location>
</feature>
<feature type="compositionally biased region" description="Polar residues" evidence="1">
    <location>
        <begin position="443"/>
        <end position="453"/>
    </location>
</feature>
<dbReference type="GO" id="GO:0102710">
    <property type="term" value="F:D-inositol-3-phosphate glycosyltransferase activity"/>
    <property type="evidence" value="ECO:0007669"/>
    <property type="project" value="UniProtKB-EC"/>
</dbReference>